<name>A0A8S9ZBE5_9BILA</name>
<sequence>MLILLFKKFIKICKYILCIDLRPNAQLSKQVCFLPSICSLSYPHSKTNSHLKLRKTNNDIKTNY</sequence>
<feature type="non-terminal residue" evidence="1">
    <location>
        <position position="1"/>
    </location>
</feature>
<dbReference type="AlphaFoldDB" id="A0A8S9ZBE5"/>
<evidence type="ECO:0000313" key="1">
    <source>
        <dbReference type="EMBL" id="KAF7627306.1"/>
    </source>
</evidence>
<comment type="caution">
    <text evidence="1">The sequence shown here is derived from an EMBL/GenBank/DDBJ whole genome shotgun (WGS) entry which is preliminary data.</text>
</comment>
<dbReference type="EMBL" id="JABEBT010000154">
    <property type="protein sequence ID" value="KAF7627306.1"/>
    <property type="molecule type" value="Genomic_DNA"/>
</dbReference>
<organism evidence="1 2">
    <name type="scientific">Meloidogyne graminicola</name>
    <dbReference type="NCBI Taxonomy" id="189291"/>
    <lineage>
        <taxon>Eukaryota</taxon>
        <taxon>Metazoa</taxon>
        <taxon>Ecdysozoa</taxon>
        <taxon>Nematoda</taxon>
        <taxon>Chromadorea</taxon>
        <taxon>Rhabditida</taxon>
        <taxon>Tylenchina</taxon>
        <taxon>Tylenchomorpha</taxon>
        <taxon>Tylenchoidea</taxon>
        <taxon>Meloidogynidae</taxon>
        <taxon>Meloidogyninae</taxon>
        <taxon>Meloidogyne</taxon>
    </lineage>
</organism>
<accession>A0A8S9ZBE5</accession>
<proteinExistence type="predicted"/>
<protein>
    <submittedName>
        <fullName evidence="1">Uncharacterized protein</fullName>
    </submittedName>
</protein>
<gene>
    <name evidence="1" type="ORF">Mgra_00009399</name>
</gene>
<keyword evidence="2" id="KW-1185">Reference proteome</keyword>
<reference evidence="1" key="1">
    <citation type="journal article" date="2020" name="Ecol. Evol.">
        <title>Genome structure and content of the rice root-knot nematode (Meloidogyne graminicola).</title>
        <authorList>
            <person name="Phan N.T."/>
            <person name="Danchin E.G.J."/>
            <person name="Klopp C."/>
            <person name="Perfus-Barbeoch L."/>
            <person name="Kozlowski D.K."/>
            <person name="Koutsovoulos G.D."/>
            <person name="Lopez-Roques C."/>
            <person name="Bouchez O."/>
            <person name="Zahm M."/>
            <person name="Besnard G."/>
            <person name="Bellafiore S."/>
        </authorList>
    </citation>
    <scope>NUCLEOTIDE SEQUENCE</scope>
    <source>
        <strain evidence="1">VN-18</strain>
    </source>
</reference>
<evidence type="ECO:0000313" key="2">
    <source>
        <dbReference type="Proteomes" id="UP000605970"/>
    </source>
</evidence>
<dbReference type="Proteomes" id="UP000605970">
    <property type="component" value="Unassembled WGS sequence"/>
</dbReference>